<gene>
    <name evidence="3" type="ORF">EYZ11_008174</name>
</gene>
<dbReference type="VEuPathDB" id="FungiDB:EYZ11_008174"/>
<feature type="domain" description="Transposase MuDR plant" evidence="2">
    <location>
        <begin position="8"/>
        <end position="60"/>
    </location>
</feature>
<organism evidence="3 4">
    <name type="scientific">Aspergillus tanneri</name>
    <dbReference type="NCBI Taxonomy" id="1220188"/>
    <lineage>
        <taxon>Eukaryota</taxon>
        <taxon>Fungi</taxon>
        <taxon>Dikarya</taxon>
        <taxon>Ascomycota</taxon>
        <taxon>Pezizomycotina</taxon>
        <taxon>Eurotiomycetes</taxon>
        <taxon>Eurotiomycetidae</taxon>
        <taxon>Eurotiales</taxon>
        <taxon>Aspergillaceae</taxon>
        <taxon>Aspergillus</taxon>
        <taxon>Aspergillus subgen. Circumdati</taxon>
    </lineage>
</organism>
<accession>A0A4S3JDC1</accession>
<evidence type="ECO:0000256" key="1">
    <source>
        <dbReference type="SAM" id="MobiDB-lite"/>
    </source>
</evidence>
<evidence type="ECO:0000313" key="4">
    <source>
        <dbReference type="Proteomes" id="UP000308092"/>
    </source>
</evidence>
<evidence type="ECO:0000259" key="2">
    <source>
        <dbReference type="Pfam" id="PF03108"/>
    </source>
</evidence>
<dbReference type="InterPro" id="IPR004332">
    <property type="entry name" value="Transposase_MuDR"/>
</dbReference>
<dbReference type="Proteomes" id="UP000308092">
    <property type="component" value="Unassembled WGS sequence"/>
</dbReference>
<feature type="region of interest" description="Disordered" evidence="1">
    <location>
        <begin position="334"/>
        <end position="357"/>
    </location>
</feature>
<protein>
    <recommendedName>
        <fullName evidence="2">Transposase MuDR plant domain-containing protein</fullName>
    </recommendedName>
</protein>
<dbReference type="STRING" id="1220188.A0A4S3JDC1"/>
<name>A0A4S3JDC1_9EURO</name>
<feature type="compositionally biased region" description="Polar residues" evidence="1">
    <location>
        <begin position="266"/>
        <end position="288"/>
    </location>
</feature>
<keyword evidence="4" id="KW-1185">Reference proteome</keyword>
<evidence type="ECO:0000313" key="3">
    <source>
        <dbReference type="EMBL" id="THC92358.1"/>
    </source>
</evidence>
<dbReference type="Pfam" id="PF03108">
    <property type="entry name" value="DBD_Tnp_Mut"/>
    <property type="match status" value="1"/>
</dbReference>
<sequence length="392" mass="42994">MAEMYSGLHVGQRFVSLEEFKALVRSISVRQHWELRVARSNKKSVVIGCRSSSNCFFRVVCRANKNATYISSLQDSHSCRRNASSTPKTPVRSEVSHVRFLLTEIPKLFDMRNNIKAQEVVDAVKRYHGYEISMRQAQRALIRLEQQQSQAQGERADTLDSSGDDQQDIQLPAPEEQAEGSTYSGLSGQRWIPEAIQNSLIGSSNPDLQASQLHGENLQPHPQLQHQPQVQPPPEIHSQGHPSPTYPVHHQATSHQPAYGVPTPNPRSTPQTTQPKPQRRFSSSGHPSASQLILTNFKIEFTCTTCGALNQSFFPNHGNITGGNYLPQHAVPTPAAATDMGEPSTQPVQGTAQHNRVDDAHGFGGDATGATRGVQSPWVSGALDVSMPSAHS</sequence>
<dbReference type="AlphaFoldDB" id="A0A4S3JDC1"/>
<comment type="caution">
    <text evidence="3">The sequence shown here is derived from an EMBL/GenBank/DDBJ whole genome shotgun (WGS) entry which is preliminary data.</text>
</comment>
<feature type="compositionally biased region" description="Low complexity" evidence="1">
    <location>
        <begin position="218"/>
        <end position="229"/>
    </location>
</feature>
<feature type="compositionally biased region" description="Polar residues" evidence="1">
    <location>
        <begin position="343"/>
        <end position="354"/>
    </location>
</feature>
<feature type="region of interest" description="Disordered" evidence="1">
    <location>
        <begin position="144"/>
        <end position="168"/>
    </location>
</feature>
<reference evidence="3 4" key="1">
    <citation type="submission" date="2019-03" db="EMBL/GenBank/DDBJ databases">
        <title>The genome sequence of a newly discovered highly antifungal drug resistant Aspergillus species, Aspergillus tanneri NIH 1004.</title>
        <authorList>
            <person name="Mounaud S."/>
            <person name="Singh I."/>
            <person name="Joardar V."/>
            <person name="Pakala S."/>
            <person name="Pakala S."/>
            <person name="Venepally P."/>
            <person name="Hoover J."/>
            <person name="Nierman W."/>
            <person name="Chung J."/>
            <person name="Losada L."/>
        </authorList>
    </citation>
    <scope>NUCLEOTIDE SEQUENCE [LARGE SCALE GENOMIC DNA]</scope>
    <source>
        <strain evidence="3 4">NIH1004</strain>
    </source>
</reference>
<proteinExistence type="predicted"/>
<dbReference type="EMBL" id="SOSA01000341">
    <property type="protein sequence ID" value="THC92358.1"/>
    <property type="molecule type" value="Genomic_DNA"/>
</dbReference>
<feature type="region of interest" description="Disordered" evidence="1">
    <location>
        <begin position="218"/>
        <end position="288"/>
    </location>
</feature>